<evidence type="ECO:0000256" key="1">
    <source>
        <dbReference type="ARBA" id="ARBA00022527"/>
    </source>
</evidence>
<dbReference type="STRING" id="10195.A0A3M7RRR9"/>
<dbReference type="GO" id="GO:0004674">
    <property type="term" value="F:protein serine/threonine kinase activity"/>
    <property type="evidence" value="ECO:0007669"/>
    <property type="project" value="UniProtKB-KW"/>
</dbReference>
<comment type="catalytic activity">
    <reaction evidence="11">
        <text>L-threonyl-[protein] + ATP = O-phospho-L-threonyl-[protein] + ADP + H(+)</text>
        <dbReference type="Rhea" id="RHEA:46608"/>
        <dbReference type="Rhea" id="RHEA-COMP:11060"/>
        <dbReference type="Rhea" id="RHEA-COMP:11605"/>
        <dbReference type="ChEBI" id="CHEBI:15378"/>
        <dbReference type="ChEBI" id="CHEBI:30013"/>
        <dbReference type="ChEBI" id="CHEBI:30616"/>
        <dbReference type="ChEBI" id="CHEBI:61977"/>
        <dbReference type="ChEBI" id="CHEBI:456216"/>
        <dbReference type="EC" id="2.7.12.2"/>
    </reaction>
</comment>
<evidence type="ECO:0000256" key="2">
    <source>
        <dbReference type="ARBA" id="ARBA00022553"/>
    </source>
</evidence>
<keyword evidence="6 13" id="KW-0067">ATP-binding</keyword>
<keyword evidence="4 13" id="KW-0547">Nucleotide-binding</keyword>
<comment type="catalytic activity">
    <reaction evidence="12">
        <text>L-tyrosyl-[protein] + ATP = O-phospho-L-tyrosyl-[protein] + ADP + H(+)</text>
        <dbReference type="Rhea" id="RHEA:10596"/>
        <dbReference type="Rhea" id="RHEA-COMP:10136"/>
        <dbReference type="Rhea" id="RHEA-COMP:20101"/>
        <dbReference type="ChEBI" id="CHEBI:15378"/>
        <dbReference type="ChEBI" id="CHEBI:30616"/>
        <dbReference type="ChEBI" id="CHEBI:46858"/>
        <dbReference type="ChEBI" id="CHEBI:61978"/>
        <dbReference type="ChEBI" id="CHEBI:456216"/>
        <dbReference type="EC" id="2.7.12.2"/>
    </reaction>
</comment>
<evidence type="ECO:0000256" key="12">
    <source>
        <dbReference type="ARBA" id="ARBA00051693"/>
    </source>
</evidence>
<dbReference type="PROSITE" id="PS50011">
    <property type="entry name" value="PROTEIN_KINASE_DOM"/>
    <property type="match status" value="1"/>
</dbReference>
<dbReference type="PROSITE" id="PS00107">
    <property type="entry name" value="PROTEIN_KINASE_ATP"/>
    <property type="match status" value="1"/>
</dbReference>
<dbReference type="PANTHER" id="PTHR47448:SF1">
    <property type="entry name" value="SERINE_THREONINE-PROTEIN KINASE STE7 HOMOLOG"/>
    <property type="match status" value="1"/>
</dbReference>
<keyword evidence="2" id="KW-0597">Phosphoprotein</keyword>
<dbReference type="InterPro" id="IPR017441">
    <property type="entry name" value="Protein_kinase_ATP_BS"/>
</dbReference>
<evidence type="ECO:0000256" key="10">
    <source>
        <dbReference type="ARBA" id="ARBA00049014"/>
    </source>
</evidence>
<sequence>MPRNIHQLTISAEKNSPAENQPKASSQAKPRPPPLTSIQSSNSGPENANAESLIIRNDSSSQLTNRSNDLTQNSKPNIQQLIETIRSTNDISSDQVERLVSFLQLRENIGEISNDDLSVDGELGSGNGGVVLLVRHRRLDVSMAKKLIHLEVKPAIRNQILRELTVLHECNSPYIVGFYGAYTCDGEINICMEYMDGGSLDLVLKKVNRIPESILGKITESVLMGLKYLRESHQIMHRDVKPSNILINSNGDIKLCDFGVSGQLIDSMANTFIGTRSYMSPERLEGNCYTVQSDIWSLGLSLVEMAIGRYPIPVPSEDEIVNLFQNDPQGLSSRSESKSSIQSMAIFELLEYIVNEPPPSLPKSCFSEEFLDFLDTCLRKEPSERGDLKSLLQHRFIQKYKNEPVDTVISWINKVNRMKISEERR</sequence>
<keyword evidence="18" id="KW-1185">Reference proteome</keyword>
<dbReference type="PROSITE" id="PS00108">
    <property type="entry name" value="PROTEIN_KINASE_ST"/>
    <property type="match status" value="1"/>
</dbReference>
<evidence type="ECO:0000256" key="14">
    <source>
        <dbReference type="RuleBase" id="RU000304"/>
    </source>
</evidence>
<keyword evidence="3" id="KW-0808">Transferase</keyword>
<dbReference type="GO" id="GO:0005524">
    <property type="term" value="F:ATP binding"/>
    <property type="evidence" value="ECO:0007669"/>
    <property type="project" value="UniProtKB-UniRule"/>
</dbReference>
<dbReference type="OrthoDB" id="10252354at2759"/>
<comment type="catalytic activity">
    <reaction evidence="10">
        <text>L-seryl-[protein] + ATP = O-phospho-L-seryl-[protein] + ADP + H(+)</text>
        <dbReference type="Rhea" id="RHEA:17989"/>
        <dbReference type="Rhea" id="RHEA-COMP:9863"/>
        <dbReference type="Rhea" id="RHEA-COMP:11604"/>
        <dbReference type="ChEBI" id="CHEBI:15378"/>
        <dbReference type="ChEBI" id="CHEBI:29999"/>
        <dbReference type="ChEBI" id="CHEBI:30616"/>
        <dbReference type="ChEBI" id="CHEBI:83421"/>
        <dbReference type="ChEBI" id="CHEBI:456216"/>
        <dbReference type="EC" id="2.7.12.2"/>
    </reaction>
</comment>
<evidence type="ECO:0000256" key="9">
    <source>
        <dbReference type="ARBA" id="ARBA00038999"/>
    </source>
</evidence>
<organism evidence="17 18">
    <name type="scientific">Brachionus plicatilis</name>
    <name type="common">Marine rotifer</name>
    <name type="synonym">Brachionus muelleri</name>
    <dbReference type="NCBI Taxonomy" id="10195"/>
    <lineage>
        <taxon>Eukaryota</taxon>
        <taxon>Metazoa</taxon>
        <taxon>Spiralia</taxon>
        <taxon>Gnathifera</taxon>
        <taxon>Rotifera</taxon>
        <taxon>Eurotatoria</taxon>
        <taxon>Monogononta</taxon>
        <taxon>Pseudotrocha</taxon>
        <taxon>Ploima</taxon>
        <taxon>Brachionidae</taxon>
        <taxon>Brachionus</taxon>
    </lineage>
</organism>
<evidence type="ECO:0000256" key="11">
    <source>
        <dbReference type="ARBA" id="ARBA00049299"/>
    </source>
</evidence>
<keyword evidence="7" id="KW-0829">Tyrosine-protein kinase</keyword>
<dbReference type="InterPro" id="IPR011009">
    <property type="entry name" value="Kinase-like_dom_sf"/>
</dbReference>
<evidence type="ECO:0000256" key="7">
    <source>
        <dbReference type="ARBA" id="ARBA00023137"/>
    </source>
</evidence>
<dbReference type="Gene3D" id="1.10.510.10">
    <property type="entry name" value="Transferase(Phosphotransferase) domain 1"/>
    <property type="match status" value="1"/>
</dbReference>
<evidence type="ECO:0000256" key="13">
    <source>
        <dbReference type="PROSITE-ProRule" id="PRU10141"/>
    </source>
</evidence>
<dbReference type="GO" id="GO:0004708">
    <property type="term" value="F:MAP kinase kinase activity"/>
    <property type="evidence" value="ECO:0007669"/>
    <property type="project" value="UniProtKB-EC"/>
</dbReference>
<dbReference type="GO" id="GO:0004713">
    <property type="term" value="F:protein tyrosine kinase activity"/>
    <property type="evidence" value="ECO:0007669"/>
    <property type="project" value="UniProtKB-KW"/>
</dbReference>
<evidence type="ECO:0000259" key="16">
    <source>
        <dbReference type="PROSITE" id="PS50011"/>
    </source>
</evidence>
<keyword evidence="1 14" id="KW-0723">Serine/threonine-protein kinase</keyword>
<proteinExistence type="inferred from homology"/>
<evidence type="ECO:0000313" key="17">
    <source>
        <dbReference type="EMBL" id="RNA26256.1"/>
    </source>
</evidence>
<feature type="compositionally biased region" description="Polar residues" evidence="15">
    <location>
        <begin position="36"/>
        <end position="48"/>
    </location>
</feature>
<name>A0A3M7RRR9_BRAPC</name>
<dbReference type="PANTHER" id="PTHR47448">
    <property type="entry name" value="DUAL SPECIFICITY MITOGEN-ACTIVATED PROTEIN KINASE KINASE DSOR1-LIKE PROTEIN"/>
    <property type="match status" value="1"/>
</dbReference>
<dbReference type="SMART" id="SM00220">
    <property type="entry name" value="S_TKc"/>
    <property type="match status" value="1"/>
</dbReference>
<feature type="compositionally biased region" description="Polar residues" evidence="15">
    <location>
        <begin position="1"/>
        <end position="28"/>
    </location>
</feature>
<comment type="similarity">
    <text evidence="8">Belongs to the protein kinase superfamily. STE Ser/Thr protein kinase family. MAP kinase kinase subfamily.</text>
</comment>
<dbReference type="Gene3D" id="3.30.200.20">
    <property type="entry name" value="Phosphorylase Kinase, domain 1"/>
    <property type="match status" value="1"/>
</dbReference>
<evidence type="ECO:0000256" key="5">
    <source>
        <dbReference type="ARBA" id="ARBA00022777"/>
    </source>
</evidence>
<dbReference type="InterPro" id="IPR008271">
    <property type="entry name" value="Ser/Thr_kinase_AS"/>
</dbReference>
<dbReference type="EC" id="2.7.12.2" evidence="9"/>
<dbReference type="Proteomes" id="UP000276133">
    <property type="component" value="Unassembled WGS sequence"/>
</dbReference>
<feature type="domain" description="Protein kinase" evidence="16">
    <location>
        <begin position="117"/>
        <end position="397"/>
    </location>
</feature>
<evidence type="ECO:0000256" key="15">
    <source>
        <dbReference type="SAM" id="MobiDB-lite"/>
    </source>
</evidence>
<feature type="region of interest" description="Disordered" evidence="15">
    <location>
        <begin position="1"/>
        <end position="48"/>
    </location>
</feature>
<dbReference type="InterPro" id="IPR000719">
    <property type="entry name" value="Prot_kinase_dom"/>
</dbReference>
<dbReference type="SUPFAM" id="SSF56112">
    <property type="entry name" value="Protein kinase-like (PK-like)"/>
    <property type="match status" value="1"/>
</dbReference>
<protein>
    <recommendedName>
        <fullName evidence="9">mitogen-activated protein kinase kinase</fullName>
        <ecNumber evidence="9">2.7.12.2</ecNumber>
    </recommendedName>
</protein>
<evidence type="ECO:0000256" key="6">
    <source>
        <dbReference type="ARBA" id="ARBA00022840"/>
    </source>
</evidence>
<accession>A0A3M7RRR9</accession>
<comment type="caution">
    <text evidence="17">The sequence shown here is derived from an EMBL/GenBank/DDBJ whole genome shotgun (WGS) entry which is preliminary data.</text>
</comment>
<dbReference type="FunFam" id="1.10.510.10:FF:000115">
    <property type="entry name" value="Dual specificity mitogen-activated protein kinase kinase 1"/>
    <property type="match status" value="1"/>
</dbReference>
<evidence type="ECO:0000313" key="18">
    <source>
        <dbReference type="Proteomes" id="UP000276133"/>
    </source>
</evidence>
<dbReference type="InterPro" id="IPR050915">
    <property type="entry name" value="MAP_kinase_kinase"/>
</dbReference>
<gene>
    <name evidence="17" type="ORF">BpHYR1_025109</name>
</gene>
<reference evidence="17 18" key="1">
    <citation type="journal article" date="2018" name="Sci. Rep.">
        <title>Genomic signatures of local adaptation to the degree of environmental predictability in rotifers.</title>
        <authorList>
            <person name="Franch-Gras L."/>
            <person name="Hahn C."/>
            <person name="Garcia-Roger E.M."/>
            <person name="Carmona M.J."/>
            <person name="Serra M."/>
            <person name="Gomez A."/>
        </authorList>
    </citation>
    <scope>NUCLEOTIDE SEQUENCE [LARGE SCALE GENOMIC DNA]</scope>
    <source>
        <strain evidence="17">HYR1</strain>
    </source>
</reference>
<dbReference type="Pfam" id="PF00069">
    <property type="entry name" value="Pkinase"/>
    <property type="match status" value="1"/>
</dbReference>
<evidence type="ECO:0000256" key="3">
    <source>
        <dbReference type="ARBA" id="ARBA00022679"/>
    </source>
</evidence>
<dbReference type="FunFam" id="3.30.200.20:FF:000040">
    <property type="entry name" value="Dual specificity mitogen-activated protein kinase kinase"/>
    <property type="match status" value="1"/>
</dbReference>
<evidence type="ECO:0000256" key="4">
    <source>
        <dbReference type="ARBA" id="ARBA00022741"/>
    </source>
</evidence>
<dbReference type="AlphaFoldDB" id="A0A3M7RRR9"/>
<dbReference type="EMBL" id="REGN01002767">
    <property type="protein sequence ID" value="RNA26256.1"/>
    <property type="molecule type" value="Genomic_DNA"/>
</dbReference>
<evidence type="ECO:0000256" key="8">
    <source>
        <dbReference type="ARBA" id="ARBA00038035"/>
    </source>
</evidence>
<feature type="binding site" evidence="13">
    <location>
        <position position="146"/>
    </location>
    <ligand>
        <name>ATP</name>
        <dbReference type="ChEBI" id="CHEBI:30616"/>
    </ligand>
</feature>
<keyword evidence="5 17" id="KW-0418">Kinase</keyword>